<dbReference type="KEGG" id="adu:107477298"/>
<gene>
    <name evidence="3" type="primary">LOC107477298</name>
</gene>
<keyword evidence="2" id="KW-1185">Reference proteome</keyword>
<sequence>MATENVYIVLYPNGEIYVTSEGVTFVCDDPLWIMIPLQSSLEELKNVILVNTGLVGKKEITKLTYRMPVAVANSFTYQKMQIKSDQQVSMMFSYHRSIGSIYSLELCLCLQDLGGSSSSSNNVVNHVVQPGNFVASDLMPFQEIVRAPSPTFNAFVTHGQIGGNRCTRPPPCNRVASPEGIGGGLADTSDEDEIEDDSGEEAEVVPETQPVYRDKDILSRVESVGGSSGTPGHYLSLNLGAMGSATAEDTPSNYALSGEMELEVGLKFLNRETAMLAVKNYNIRRGAEYKVVESDQASCLATSMSQDHAQLDSDVICHHIHPMVQADATICVKVLQGSVESAYGYKVSYKKVWHAKQKTIAKIYGDWDESYDQLRRYFNALQAFIPGNIVH</sequence>
<proteinExistence type="predicted"/>
<feature type="region of interest" description="Disordered" evidence="1">
    <location>
        <begin position="178"/>
        <end position="204"/>
    </location>
</feature>
<dbReference type="PANTHER" id="PTHR31973">
    <property type="entry name" value="POLYPROTEIN, PUTATIVE-RELATED"/>
    <property type="match status" value="1"/>
</dbReference>
<evidence type="ECO:0000256" key="1">
    <source>
        <dbReference type="SAM" id="MobiDB-lite"/>
    </source>
</evidence>
<dbReference type="AlphaFoldDB" id="A0A6P5N636"/>
<evidence type="ECO:0000313" key="2">
    <source>
        <dbReference type="Proteomes" id="UP000515211"/>
    </source>
</evidence>
<dbReference type="PANTHER" id="PTHR31973:SF195">
    <property type="entry name" value="MUDR FAMILY TRANSPOSASE"/>
    <property type="match status" value="1"/>
</dbReference>
<reference evidence="3" key="2">
    <citation type="submission" date="2025-08" db="UniProtKB">
        <authorList>
            <consortium name="RefSeq"/>
        </authorList>
    </citation>
    <scope>IDENTIFICATION</scope>
    <source>
        <tissue evidence="3">Whole plant</tissue>
    </source>
</reference>
<name>A0A6P5N636_ARADU</name>
<dbReference type="GeneID" id="107477298"/>
<accession>A0A6P5N636</accession>
<dbReference type="RefSeq" id="XP_020992300.2">
    <property type="nucleotide sequence ID" value="XM_021136641.2"/>
</dbReference>
<reference evidence="2" key="1">
    <citation type="journal article" date="2016" name="Nat. Genet.">
        <title>The genome sequences of Arachis duranensis and Arachis ipaensis, the diploid ancestors of cultivated peanut.</title>
        <authorList>
            <person name="Bertioli D.J."/>
            <person name="Cannon S.B."/>
            <person name="Froenicke L."/>
            <person name="Huang G."/>
            <person name="Farmer A.D."/>
            <person name="Cannon E.K."/>
            <person name="Liu X."/>
            <person name="Gao D."/>
            <person name="Clevenger J."/>
            <person name="Dash S."/>
            <person name="Ren L."/>
            <person name="Moretzsohn M.C."/>
            <person name="Shirasawa K."/>
            <person name="Huang W."/>
            <person name="Vidigal B."/>
            <person name="Abernathy B."/>
            <person name="Chu Y."/>
            <person name="Niederhuth C.E."/>
            <person name="Umale P."/>
            <person name="Araujo A.C."/>
            <person name="Kozik A."/>
            <person name="Kim K.D."/>
            <person name="Burow M.D."/>
            <person name="Varshney R.K."/>
            <person name="Wang X."/>
            <person name="Zhang X."/>
            <person name="Barkley N."/>
            <person name="Guimaraes P.M."/>
            <person name="Isobe S."/>
            <person name="Guo B."/>
            <person name="Liao B."/>
            <person name="Stalker H.T."/>
            <person name="Schmitz R.J."/>
            <person name="Scheffler B.E."/>
            <person name="Leal-Bertioli S.C."/>
            <person name="Xun X."/>
            <person name="Jackson S.A."/>
            <person name="Michelmore R."/>
            <person name="Ozias-Akins P."/>
        </authorList>
    </citation>
    <scope>NUCLEOTIDE SEQUENCE [LARGE SCALE GENOMIC DNA]</scope>
    <source>
        <strain evidence="2">cv. V14167</strain>
    </source>
</reference>
<dbReference type="Proteomes" id="UP000515211">
    <property type="component" value="Chromosome 3"/>
</dbReference>
<feature type="compositionally biased region" description="Acidic residues" evidence="1">
    <location>
        <begin position="188"/>
        <end position="204"/>
    </location>
</feature>
<protein>
    <submittedName>
        <fullName evidence="3">Uncharacterized protein LOC107477298</fullName>
    </submittedName>
</protein>
<organism evidence="2 3">
    <name type="scientific">Arachis duranensis</name>
    <name type="common">Wild peanut</name>
    <dbReference type="NCBI Taxonomy" id="130453"/>
    <lineage>
        <taxon>Eukaryota</taxon>
        <taxon>Viridiplantae</taxon>
        <taxon>Streptophyta</taxon>
        <taxon>Embryophyta</taxon>
        <taxon>Tracheophyta</taxon>
        <taxon>Spermatophyta</taxon>
        <taxon>Magnoliopsida</taxon>
        <taxon>eudicotyledons</taxon>
        <taxon>Gunneridae</taxon>
        <taxon>Pentapetalae</taxon>
        <taxon>rosids</taxon>
        <taxon>fabids</taxon>
        <taxon>Fabales</taxon>
        <taxon>Fabaceae</taxon>
        <taxon>Papilionoideae</taxon>
        <taxon>50 kb inversion clade</taxon>
        <taxon>dalbergioids sensu lato</taxon>
        <taxon>Dalbergieae</taxon>
        <taxon>Pterocarpus clade</taxon>
        <taxon>Arachis</taxon>
    </lineage>
</organism>
<evidence type="ECO:0000313" key="3">
    <source>
        <dbReference type="RefSeq" id="XP_020992300.2"/>
    </source>
</evidence>